<feature type="transmembrane region" description="Helical" evidence="1">
    <location>
        <begin position="95"/>
        <end position="115"/>
    </location>
</feature>
<accession>A0A3B0ZQJ5</accession>
<dbReference type="EMBL" id="UOFR01000034">
    <property type="protein sequence ID" value="VAW95748.1"/>
    <property type="molecule type" value="Genomic_DNA"/>
</dbReference>
<keyword evidence="1" id="KW-1133">Transmembrane helix</keyword>
<sequence length="123" mass="14308">MLIIKYIHVICAFLSISGFIYRGILKLTTPEKLSKKWLKITPHIIDTILLASAIYLVFITQQYPTLFNWVSMKIVALIIYIVLGLFALRFCKTRMSIIVSFLLAITVFTYIIFVARTKLIWFL</sequence>
<keyword evidence="1" id="KW-0812">Transmembrane</keyword>
<protein>
    <recommendedName>
        <fullName evidence="3">Regulator SirB</fullName>
    </recommendedName>
</protein>
<name>A0A3B0ZQJ5_9ZZZZ</name>
<evidence type="ECO:0008006" key="3">
    <source>
        <dbReference type="Google" id="ProtNLM"/>
    </source>
</evidence>
<evidence type="ECO:0000256" key="1">
    <source>
        <dbReference type="SAM" id="Phobius"/>
    </source>
</evidence>
<dbReference type="InterPro" id="IPR007360">
    <property type="entry name" value="SirB"/>
</dbReference>
<feature type="transmembrane region" description="Helical" evidence="1">
    <location>
        <begin position="37"/>
        <end position="60"/>
    </location>
</feature>
<proteinExistence type="predicted"/>
<feature type="transmembrane region" description="Helical" evidence="1">
    <location>
        <begin position="66"/>
        <end position="88"/>
    </location>
</feature>
<dbReference type="GO" id="GO:0005886">
    <property type="term" value="C:plasma membrane"/>
    <property type="evidence" value="ECO:0007669"/>
    <property type="project" value="TreeGrafter"/>
</dbReference>
<organism evidence="2">
    <name type="scientific">hydrothermal vent metagenome</name>
    <dbReference type="NCBI Taxonomy" id="652676"/>
    <lineage>
        <taxon>unclassified sequences</taxon>
        <taxon>metagenomes</taxon>
        <taxon>ecological metagenomes</taxon>
    </lineage>
</organism>
<dbReference type="PANTHER" id="PTHR39594:SF1">
    <property type="entry name" value="PROTEIN YCHQ"/>
    <property type="match status" value="1"/>
</dbReference>
<feature type="transmembrane region" description="Helical" evidence="1">
    <location>
        <begin position="6"/>
        <end position="25"/>
    </location>
</feature>
<dbReference type="PANTHER" id="PTHR39594">
    <property type="entry name" value="PROTEIN YCHQ"/>
    <property type="match status" value="1"/>
</dbReference>
<gene>
    <name evidence="2" type="ORF">MNBD_GAMMA21-1537</name>
</gene>
<dbReference type="Pfam" id="PF04247">
    <property type="entry name" value="SirB"/>
    <property type="match status" value="1"/>
</dbReference>
<dbReference type="PIRSF" id="PIRSF005610">
    <property type="entry name" value="SirB"/>
    <property type="match status" value="1"/>
</dbReference>
<evidence type="ECO:0000313" key="2">
    <source>
        <dbReference type="EMBL" id="VAW95748.1"/>
    </source>
</evidence>
<keyword evidence="1" id="KW-0472">Membrane</keyword>
<dbReference type="AlphaFoldDB" id="A0A3B0ZQJ5"/>
<reference evidence="2" key="1">
    <citation type="submission" date="2018-06" db="EMBL/GenBank/DDBJ databases">
        <authorList>
            <person name="Zhirakovskaya E."/>
        </authorList>
    </citation>
    <scope>NUCLEOTIDE SEQUENCE</scope>
</reference>